<dbReference type="PANTHER" id="PTHR22603:SF93">
    <property type="entry name" value="RE24176P"/>
    <property type="match status" value="1"/>
</dbReference>
<dbReference type="InterPro" id="IPR011009">
    <property type="entry name" value="Kinase-like_dom_sf"/>
</dbReference>
<dbReference type="Gene3D" id="3.30.200.20">
    <property type="entry name" value="Phosphorylase Kinase, domain 1"/>
    <property type="match status" value="1"/>
</dbReference>
<dbReference type="Pfam" id="PF01633">
    <property type="entry name" value="Choline_kinase"/>
    <property type="match status" value="1"/>
</dbReference>
<proteinExistence type="inferred from homology"/>
<dbReference type="GO" id="GO:0006646">
    <property type="term" value="P:phosphatidylethanolamine biosynthetic process"/>
    <property type="evidence" value="ECO:0007669"/>
    <property type="project" value="TreeGrafter"/>
</dbReference>
<comment type="similarity">
    <text evidence="1">Belongs to the choline/ethanolamine kinase family.</text>
</comment>
<dbReference type="OrthoDB" id="10267235at2759"/>
<evidence type="ECO:0000313" key="3">
    <source>
        <dbReference type="Proteomes" id="UP000278143"/>
    </source>
</evidence>
<dbReference type="CDD" id="cd05157">
    <property type="entry name" value="ETNK_euk"/>
    <property type="match status" value="1"/>
</dbReference>
<gene>
    <name evidence="2" type="ORF">SYNPS1DRAFT_17565</name>
</gene>
<accession>A0A4P9YVW9</accession>
<dbReference type="GO" id="GO:0004305">
    <property type="term" value="F:ethanolamine kinase activity"/>
    <property type="evidence" value="ECO:0007669"/>
    <property type="project" value="TreeGrafter"/>
</dbReference>
<keyword evidence="3" id="KW-1185">Reference proteome</keyword>
<reference evidence="3" key="1">
    <citation type="journal article" date="2018" name="Nat. Microbiol.">
        <title>Leveraging single-cell genomics to expand the fungal tree of life.</title>
        <authorList>
            <person name="Ahrendt S.R."/>
            <person name="Quandt C.A."/>
            <person name="Ciobanu D."/>
            <person name="Clum A."/>
            <person name="Salamov A."/>
            <person name="Andreopoulos B."/>
            <person name="Cheng J.F."/>
            <person name="Woyke T."/>
            <person name="Pelin A."/>
            <person name="Henrissat B."/>
            <person name="Reynolds N.K."/>
            <person name="Benny G.L."/>
            <person name="Smith M.E."/>
            <person name="James T.Y."/>
            <person name="Grigoriev I.V."/>
        </authorList>
    </citation>
    <scope>NUCLEOTIDE SEQUENCE [LARGE SCALE GENOMIC DNA]</scope>
    <source>
        <strain evidence="3">Benny S71-1</strain>
    </source>
</reference>
<sequence>MLVSSLLPDWHDVEDPHALEITRLSGALTNRVYEVRFRDPNDTKHTSRRVLLRVYGSGVDKLFSRAKELDWLRKLSAVGLGPRLLAVFGNGRLEEYFRSVTLTHDDLRDPATSEKIAQGMAQLHKLGHTYPPPEGHKGEWPVVTREWLPQVRRMVDTMSDAAMARLRQILHTEQSPAALLQQLEHEIDCYEMAVARVDSPVVLCHNDLQYGNILRLRDSPDTLVLIDFEYTGYNPRGYDIANHFCEWMANYHGPTPHHLDAAHFPSNEECNRFLHAYLAESLDRPPTADEVHALWGEVEQFIPCSHLVWALWGLLQADRDDIDFDYLAYGAQRLCMSRQYAQQLGFW</sequence>
<evidence type="ECO:0000256" key="1">
    <source>
        <dbReference type="ARBA" id="ARBA00038211"/>
    </source>
</evidence>
<dbReference type="GO" id="GO:0004103">
    <property type="term" value="F:choline kinase activity"/>
    <property type="evidence" value="ECO:0007669"/>
    <property type="project" value="TreeGrafter"/>
</dbReference>
<keyword evidence="2" id="KW-0808">Transferase</keyword>
<dbReference type="PANTHER" id="PTHR22603">
    <property type="entry name" value="CHOLINE/ETHANOALAMINE KINASE"/>
    <property type="match status" value="1"/>
</dbReference>
<dbReference type="Proteomes" id="UP000278143">
    <property type="component" value="Unassembled WGS sequence"/>
</dbReference>
<dbReference type="Gene3D" id="3.90.1200.10">
    <property type="match status" value="1"/>
</dbReference>
<organism evidence="2 3">
    <name type="scientific">Syncephalis pseudoplumigaleata</name>
    <dbReference type="NCBI Taxonomy" id="1712513"/>
    <lineage>
        <taxon>Eukaryota</taxon>
        <taxon>Fungi</taxon>
        <taxon>Fungi incertae sedis</taxon>
        <taxon>Zoopagomycota</taxon>
        <taxon>Zoopagomycotina</taxon>
        <taxon>Zoopagomycetes</taxon>
        <taxon>Zoopagales</taxon>
        <taxon>Piptocephalidaceae</taxon>
        <taxon>Syncephalis</taxon>
    </lineage>
</organism>
<protein>
    <submittedName>
        <fullName evidence="2">Kinase-like domain-containing protein</fullName>
    </submittedName>
</protein>
<dbReference type="AlphaFoldDB" id="A0A4P9YVW9"/>
<name>A0A4P9YVW9_9FUNG</name>
<keyword evidence="2" id="KW-0418">Kinase</keyword>
<dbReference type="EMBL" id="KZ990412">
    <property type="protein sequence ID" value="RKP24157.1"/>
    <property type="molecule type" value="Genomic_DNA"/>
</dbReference>
<dbReference type="GO" id="GO:0005737">
    <property type="term" value="C:cytoplasm"/>
    <property type="evidence" value="ECO:0007669"/>
    <property type="project" value="TreeGrafter"/>
</dbReference>
<evidence type="ECO:0000313" key="2">
    <source>
        <dbReference type="EMBL" id="RKP24157.1"/>
    </source>
</evidence>
<dbReference type="SUPFAM" id="SSF56112">
    <property type="entry name" value="Protein kinase-like (PK-like)"/>
    <property type="match status" value="1"/>
</dbReference>